<reference evidence="5 6" key="1">
    <citation type="submission" date="2013-03" db="EMBL/GenBank/DDBJ databases">
        <title>Draft genome sequence of Gracibacillus halophilus YIM-C55.5, a moderately halophilic and thermophilic organism from the Xiaochaidamu salt lake.</title>
        <authorList>
            <person name="Sugumar T."/>
            <person name="Polireddy D.R."/>
            <person name="Antony A."/>
            <person name="Madhava Y.R."/>
            <person name="Sivakumar N."/>
        </authorList>
    </citation>
    <scope>NUCLEOTIDE SEQUENCE [LARGE SCALE GENOMIC DNA]</scope>
    <source>
        <strain evidence="5 6">YIM-C55.5</strain>
    </source>
</reference>
<comment type="similarity">
    <text evidence="1">Belongs to the DnaB/DnaD family.</text>
</comment>
<dbReference type="InterPro" id="IPR034829">
    <property type="entry name" value="DnaD-like_sf"/>
</dbReference>
<evidence type="ECO:0000256" key="1">
    <source>
        <dbReference type="ARBA" id="ARBA00093462"/>
    </source>
</evidence>
<proteinExistence type="inferred from homology"/>
<dbReference type="Proteomes" id="UP000012283">
    <property type="component" value="Unassembled WGS sequence"/>
</dbReference>
<dbReference type="AlphaFoldDB" id="N4WCW9"/>
<evidence type="ECO:0000313" key="5">
    <source>
        <dbReference type="EMBL" id="ENH97059.1"/>
    </source>
</evidence>
<feature type="domain" description="DnaB/C C-terminal" evidence="3">
    <location>
        <begin position="323"/>
        <end position="384"/>
    </location>
</feature>
<dbReference type="Pfam" id="PF07261">
    <property type="entry name" value="DnaB_2"/>
    <property type="match status" value="1"/>
</dbReference>
<feature type="domain" description="Replicative helicase loading/DNA remodeling protein DnaB N-terminal winged helix" evidence="4">
    <location>
        <begin position="14"/>
        <end position="235"/>
    </location>
</feature>
<dbReference type="EMBL" id="APML01000024">
    <property type="protein sequence ID" value="ENH97059.1"/>
    <property type="molecule type" value="Genomic_DNA"/>
</dbReference>
<dbReference type="STRING" id="1308866.J416_07682"/>
<evidence type="ECO:0000259" key="4">
    <source>
        <dbReference type="Pfam" id="PF25888"/>
    </source>
</evidence>
<dbReference type="OrthoDB" id="2082007at2"/>
<evidence type="ECO:0000313" key="6">
    <source>
        <dbReference type="Proteomes" id="UP000012283"/>
    </source>
</evidence>
<dbReference type="Gene3D" id="1.10.10.630">
    <property type="entry name" value="DnaD domain-like"/>
    <property type="match status" value="1"/>
</dbReference>
<keyword evidence="6" id="KW-1185">Reference proteome</keyword>
<feature type="region of interest" description="Disordered" evidence="2">
    <location>
        <begin position="277"/>
        <end position="297"/>
    </location>
</feature>
<feature type="compositionally biased region" description="Basic and acidic residues" evidence="2">
    <location>
        <begin position="433"/>
        <end position="445"/>
    </location>
</feature>
<gene>
    <name evidence="5" type="ORF">J416_07682</name>
</gene>
<dbReference type="Pfam" id="PF25888">
    <property type="entry name" value="WHD_DnaB"/>
    <property type="match status" value="1"/>
</dbReference>
<comment type="caution">
    <text evidence="5">The sequence shown here is derived from an EMBL/GenBank/DDBJ whole genome shotgun (WGS) entry which is preliminary data.</text>
</comment>
<accession>N4WCW9</accession>
<feature type="compositionally biased region" description="Polar residues" evidence="2">
    <location>
        <begin position="394"/>
        <end position="405"/>
    </location>
</feature>
<feature type="region of interest" description="Disordered" evidence="2">
    <location>
        <begin position="391"/>
        <end position="461"/>
    </location>
</feature>
<organism evidence="5 6">
    <name type="scientific">Gracilibacillus halophilus YIM-C55.5</name>
    <dbReference type="NCBI Taxonomy" id="1308866"/>
    <lineage>
        <taxon>Bacteria</taxon>
        <taxon>Bacillati</taxon>
        <taxon>Bacillota</taxon>
        <taxon>Bacilli</taxon>
        <taxon>Bacillales</taxon>
        <taxon>Bacillaceae</taxon>
        <taxon>Gracilibacillus</taxon>
    </lineage>
</organism>
<dbReference type="eggNOG" id="COG3611">
    <property type="taxonomic scope" value="Bacteria"/>
</dbReference>
<feature type="compositionally biased region" description="Low complexity" evidence="2">
    <location>
        <begin position="419"/>
        <end position="432"/>
    </location>
</feature>
<protein>
    <submittedName>
        <fullName evidence="5">DNA replication protein DnaB</fullName>
    </submittedName>
</protein>
<evidence type="ECO:0000256" key="2">
    <source>
        <dbReference type="SAM" id="MobiDB-lite"/>
    </source>
</evidence>
<dbReference type="PATRIC" id="fig|1308866.3.peg.1550"/>
<sequence length="461" mass="54128">MELGDIGKILPSEPYTVDLQEELPVSYTSVLTHLYQPLIGLEAVMLYQTLFSEWTLSSSSSSLQTHHALMSYLSIPLDQVYRARRKLEGIGLLQTFEQNDQQETWYHYRLLPPRSGKLFFEDDFLNHLLYHQLGHDKYRQVKKLFQQPVMTNDHHQETTARFDEIFSVKEELQTPSDQGEQVLSSDDQFIKVEQRIDFDWITQLLKQRMLPEYKILTKENRHFLNQLAVVYDLTNQELEKALLWSLTEENELNKQEFEEACIDLFEGKGKQFSLKAAGEREKLPAKQENDQKQPKNKEEQFIEMLENISPKQLLEDLAGGTQASTQDLKMVSDIMTKQGLNPGVMNVLLHYVMLKTDMKLTRSYLEKIASHWARKNVKTVRQAMTLAKSENKKYQQWTQSTNRNNYKSKKDIVPDWYKQQKQNSKESNQSSHQETEEERKQKAMEADAMLEEYLQQQANDE</sequence>
<dbReference type="InterPro" id="IPR006343">
    <property type="entry name" value="DnaB/C_C"/>
</dbReference>
<name>N4WCW9_9BACI</name>
<evidence type="ECO:0000259" key="3">
    <source>
        <dbReference type="Pfam" id="PF07261"/>
    </source>
</evidence>
<dbReference type="InterPro" id="IPR058660">
    <property type="entry name" value="WHD_DnaB"/>
</dbReference>
<dbReference type="RefSeq" id="WP_003467611.1">
    <property type="nucleotide sequence ID" value="NZ_APML01000024.1"/>
</dbReference>